<comment type="caution">
    <text evidence="5">The sequence shown here is derived from an EMBL/GenBank/DDBJ whole genome shotgun (WGS) entry which is preliminary data.</text>
</comment>
<proteinExistence type="predicted"/>
<dbReference type="InterPro" id="IPR036259">
    <property type="entry name" value="MFS_trans_sf"/>
</dbReference>
<dbReference type="OrthoDB" id="9626824at2759"/>
<dbReference type="PANTHER" id="PTHR23121:SF9">
    <property type="entry name" value="SODIUM-DEPENDENT GLUCOSE TRANSPORTER 1"/>
    <property type="match status" value="1"/>
</dbReference>
<name>A0A210PW42_MIZYE</name>
<protein>
    <submittedName>
        <fullName evidence="5">Sodium-dependent glucose transporter 1</fullName>
    </submittedName>
</protein>
<feature type="transmembrane region" description="Helical" evidence="4">
    <location>
        <begin position="257"/>
        <end position="280"/>
    </location>
</feature>
<gene>
    <name evidence="5" type="ORF">KP79_PYT19228</name>
</gene>
<keyword evidence="2 4" id="KW-1133">Transmembrane helix</keyword>
<dbReference type="Proteomes" id="UP000242188">
    <property type="component" value="Unassembled WGS sequence"/>
</dbReference>
<sequence>MAKNIEDYKVNGCDCESVPFNESANEDGKEECQTKAPIKEYRSFLHEILHNDATRFKTLLSVCAASGFCILGWTKGQFGPAFLDILLICSTSLEEGSLFMTSYFIGRVMGSILGGAIYSRLNRYLILVVAMTTNSLMFAVIPWCTVYEMMIAAHVLHGISGGVMSVSLISIAASIWGTSARGRVYMNIFYAAYAIFGFLSPIVTSPFLIPTTTDVTIYNASLNVSNEMFDDVNGNGSYIQSVPKLNATHTESPESRLYIAFSISAGFAFLVTIPFVVLFFKSPQQSENKVRIDELRFIGDLPILIKILQFVNVGIFSAVFVAMNYSFSGFLTVFCVQHL</sequence>
<feature type="transmembrane region" description="Helical" evidence="4">
    <location>
        <begin position="124"/>
        <end position="143"/>
    </location>
</feature>
<feature type="transmembrane region" description="Helical" evidence="4">
    <location>
        <begin position="188"/>
        <end position="209"/>
    </location>
</feature>
<evidence type="ECO:0000313" key="5">
    <source>
        <dbReference type="EMBL" id="OWF40703.1"/>
    </source>
</evidence>
<keyword evidence="3 4" id="KW-0472">Membrane</keyword>
<keyword evidence="5" id="KW-0813">Transport</keyword>
<dbReference type="PANTHER" id="PTHR23121">
    <property type="entry name" value="SODIUM-DEPENDENT GLUCOSE TRANSPORTER 1"/>
    <property type="match status" value="1"/>
</dbReference>
<keyword evidence="5" id="KW-0762">Sugar transport</keyword>
<feature type="transmembrane region" description="Helical" evidence="4">
    <location>
        <begin position="155"/>
        <end position="176"/>
    </location>
</feature>
<organism evidence="5 6">
    <name type="scientific">Mizuhopecten yessoensis</name>
    <name type="common">Japanese scallop</name>
    <name type="synonym">Patinopecten yessoensis</name>
    <dbReference type="NCBI Taxonomy" id="6573"/>
    <lineage>
        <taxon>Eukaryota</taxon>
        <taxon>Metazoa</taxon>
        <taxon>Spiralia</taxon>
        <taxon>Lophotrochozoa</taxon>
        <taxon>Mollusca</taxon>
        <taxon>Bivalvia</taxon>
        <taxon>Autobranchia</taxon>
        <taxon>Pteriomorphia</taxon>
        <taxon>Pectinida</taxon>
        <taxon>Pectinoidea</taxon>
        <taxon>Pectinidae</taxon>
        <taxon>Mizuhopecten</taxon>
    </lineage>
</organism>
<evidence type="ECO:0000313" key="6">
    <source>
        <dbReference type="Proteomes" id="UP000242188"/>
    </source>
</evidence>
<accession>A0A210PW42</accession>
<dbReference type="EMBL" id="NEDP02005456">
    <property type="protein sequence ID" value="OWF40703.1"/>
    <property type="molecule type" value="Genomic_DNA"/>
</dbReference>
<dbReference type="Gene3D" id="1.20.1250.20">
    <property type="entry name" value="MFS general substrate transporter like domains"/>
    <property type="match status" value="1"/>
</dbReference>
<reference evidence="5 6" key="1">
    <citation type="journal article" date="2017" name="Nat. Ecol. Evol.">
        <title>Scallop genome provides insights into evolution of bilaterian karyotype and development.</title>
        <authorList>
            <person name="Wang S."/>
            <person name="Zhang J."/>
            <person name="Jiao W."/>
            <person name="Li J."/>
            <person name="Xun X."/>
            <person name="Sun Y."/>
            <person name="Guo X."/>
            <person name="Huan P."/>
            <person name="Dong B."/>
            <person name="Zhang L."/>
            <person name="Hu X."/>
            <person name="Sun X."/>
            <person name="Wang J."/>
            <person name="Zhao C."/>
            <person name="Wang Y."/>
            <person name="Wang D."/>
            <person name="Huang X."/>
            <person name="Wang R."/>
            <person name="Lv J."/>
            <person name="Li Y."/>
            <person name="Zhang Z."/>
            <person name="Liu B."/>
            <person name="Lu W."/>
            <person name="Hui Y."/>
            <person name="Liang J."/>
            <person name="Zhou Z."/>
            <person name="Hou R."/>
            <person name="Li X."/>
            <person name="Liu Y."/>
            <person name="Li H."/>
            <person name="Ning X."/>
            <person name="Lin Y."/>
            <person name="Zhao L."/>
            <person name="Xing Q."/>
            <person name="Dou J."/>
            <person name="Li Y."/>
            <person name="Mao J."/>
            <person name="Guo H."/>
            <person name="Dou H."/>
            <person name="Li T."/>
            <person name="Mu C."/>
            <person name="Jiang W."/>
            <person name="Fu Q."/>
            <person name="Fu X."/>
            <person name="Miao Y."/>
            <person name="Liu J."/>
            <person name="Yu Q."/>
            <person name="Li R."/>
            <person name="Liao H."/>
            <person name="Li X."/>
            <person name="Kong Y."/>
            <person name="Jiang Z."/>
            <person name="Chourrout D."/>
            <person name="Li R."/>
            <person name="Bao Z."/>
        </authorList>
    </citation>
    <scope>NUCLEOTIDE SEQUENCE [LARGE SCALE GENOMIC DNA]</scope>
    <source>
        <strain evidence="5 6">PY_sf001</strain>
    </source>
</reference>
<keyword evidence="1 4" id="KW-0812">Transmembrane</keyword>
<evidence type="ECO:0000256" key="3">
    <source>
        <dbReference type="ARBA" id="ARBA00023136"/>
    </source>
</evidence>
<dbReference type="AlphaFoldDB" id="A0A210PW42"/>
<feature type="transmembrane region" description="Helical" evidence="4">
    <location>
        <begin position="301"/>
        <end position="323"/>
    </location>
</feature>
<evidence type="ECO:0000256" key="2">
    <source>
        <dbReference type="ARBA" id="ARBA00022989"/>
    </source>
</evidence>
<evidence type="ECO:0000256" key="1">
    <source>
        <dbReference type="ARBA" id="ARBA00022692"/>
    </source>
</evidence>
<keyword evidence="6" id="KW-1185">Reference proteome</keyword>
<feature type="transmembrane region" description="Helical" evidence="4">
    <location>
        <begin position="98"/>
        <end position="117"/>
    </location>
</feature>
<evidence type="ECO:0000256" key="4">
    <source>
        <dbReference type="SAM" id="Phobius"/>
    </source>
</evidence>
<dbReference type="SUPFAM" id="SSF103473">
    <property type="entry name" value="MFS general substrate transporter"/>
    <property type="match status" value="1"/>
</dbReference>
<feature type="transmembrane region" description="Helical" evidence="4">
    <location>
        <begin position="59"/>
        <end position="78"/>
    </location>
</feature>